<organism evidence="2 3">
    <name type="scientific">Spirosoma flavum</name>
    <dbReference type="NCBI Taxonomy" id="2048557"/>
    <lineage>
        <taxon>Bacteria</taxon>
        <taxon>Pseudomonadati</taxon>
        <taxon>Bacteroidota</taxon>
        <taxon>Cytophagia</taxon>
        <taxon>Cytophagales</taxon>
        <taxon>Cytophagaceae</taxon>
        <taxon>Spirosoma</taxon>
    </lineage>
</organism>
<proteinExistence type="predicted"/>
<protein>
    <submittedName>
        <fullName evidence="2">Toprim domain-containing protein</fullName>
    </submittedName>
</protein>
<gene>
    <name evidence="2" type="ORF">ACFS25_28370</name>
</gene>
<evidence type="ECO:0000256" key="1">
    <source>
        <dbReference type="SAM" id="MobiDB-lite"/>
    </source>
</evidence>
<keyword evidence="3" id="KW-1185">Reference proteome</keyword>
<sequence length="682" mass="77757">MTTFDEYKKRIDLSEYAQRQGWEKDDAKSTATAAVLDKKSQGQTQDTIVVYKGQEHDYFYTPNNSKERGDVISFERLKNGAEWKDINDKLARYVGEVPQERQLPQQVNSHSHNQAFQHNFKFQPITETEYLESRGINKTTIHADEFKDRIFNKEFSYKQHLENGVNQLGKMAPIAEADKAKIQEIGLEKYYSKPFFDQLKTVQNHVKDTNELPANYLESLKNTYGYKAPEGATDRIIVNTSFPLRNEEHVIASINRNEEYNRIERPKENAVWSSRTDFDKRPVNAVVIHESPIDSLSYHQLNPPKGDEKRLYIATAGNISRDQPVLIEKLVKESQAEKVVLANDNDPGGVKQNINIAGRLNLTEKSENTHAQLNIHDRTDARLLITINHQNQQEGQERLKEIAERFTTAINKSIPDGAEREARAVVVQNGSRSSEIEIAFIANRENLISVEQALIKERGLENHMEVRRPAEKDYNEDLKRANPYIVSYQEQNSREHIAGRYNKEVDAYNAVAEKAQERPDAKEVSAYMEIRTNEGSKKVVLAHYDRENERVVATPEFEKRVNEQHNQQGTAAIDRQQQAAEAEAKANSGDVRVVDGDGNIVGKTEYKVEVDSQGHSNVRKEQRYDQEELTREGTSGREIQTAMNKEVAGATNRGAGNVDGADLKDTKQDISQEQESKRSLSM</sequence>
<evidence type="ECO:0000313" key="3">
    <source>
        <dbReference type="Proteomes" id="UP001597512"/>
    </source>
</evidence>
<dbReference type="RefSeq" id="WP_381508065.1">
    <property type="nucleotide sequence ID" value="NZ_JBHUOM010000043.1"/>
</dbReference>
<dbReference type="Proteomes" id="UP001597512">
    <property type="component" value="Unassembled WGS sequence"/>
</dbReference>
<feature type="compositionally biased region" description="Basic and acidic residues" evidence="1">
    <location>
        <begin position="609"/>
        <end position="635"/>
    </location>
</feature>
<dbReference type="EMBL" id="JBHUOM010000043">
    <property type="protein sequence ID" value="MFD2937716.1"/>
    <property type="molecule type" value="Genomic_DNA"/>
</dbReference>
<accession>A0ABW6AQH3</accession>
<feature type="compositionally biased region" description="Basic and acidic residues" evidence="1">
    <location>
        <begin position="661"/>
        <end position="682"/>
    </location>
</feature>
<name>A0ABW6AQH3_9BACT</name>
<evidence type="ECO:0000313" key="2">
    <source>
        <dbReference type="EMBL" id="MFD2937716.1"/>
    </source>
</evidence>
<dbReference type="CDD" id="cd00188">
    <property type="entry name" value="TOPRIM"/>
    <property type="match status" value="1"/>
</dbReference>
<reference evidence="3" key="1">
    <citation type="journal article" date="2019" name="Int. J. Syst. Evol. Microbiol.">
        <title>The Global Catalogue of Microorganisms (GCM) 10K type strain sequencing project: providing services to taxonomists for standard genome sequencing and annotation.</title>
        <authorList>
            <consortium name="The Broad Institute Genomics Platform"/>
            <consortium name="The Broad Institute Genome Sequencing Center for Infectious Disease"/>
            <person name="Wu L."/>
            <person name="Ma J."/>
        </authorList>
    </citation>
    <scope>NUCLEOTIDE SEQUENCE [LARGE SCALE GENOMIC DNA]</scope>
    <source>
        <strain evidence="3">KCTC 52490</strain>
    </source>
</reference>
<feature type="region of interest" description="Disordered" evidence="1">
    <location>
        <begin position="609"/>
        <end position="682"/>
    </location>
</feature>
<dbReference type="Pfam" id="PF13155">
    <property type="entry name" value="Toprim_2"/>
    <property type="match status" value="1"/>
</dbReference>
<comment type="caution">
    <text evidence="2">The sequence shown here is derived from an EMBL/GenBank/DDBJ whole genome shotgun (WGS) entry which is preliminary data.</text>
</comment>